<dbReference type="WBParaSite" id="maker-uti_cns_0045867-snap-gene-0.18-mRNA-1">
    <property type="protein sequence ID" value="maker-uti_cns_0045867-snap-gene-0.18-mRNA-1"/>
    <property type="gene ID" value="maker-uti_cns_0045867-snap-gene-0.18"/>
</dbReference>
<evidence type="ECO:0000313" key="1">
    <source>
        <dbReference type="Proteomes" id="UP000095280"/>
    </source>
</evidence>
<dbReference type="Proteomes" id="UP000095280">
    <property type="component" value="Unplaced"/>
</dbReference>
<protein>
    <submittedName>
        <fullName evidence="2">Uncharacterized protein</fullName>
    </submittedName>
</protein>
<reference evidence="2" key="1">
    <citation type="submission" date="2016-11" db="UniProtKB">
        <authorList>
            <consortium name="WormBaseParasite"/>
        </authorList>
    </citation>
    <scope>IDENTIFICATION</scope>
</reference>
<keyword evidence="1" id="KW-1185">Reference proteome</keyword>
<name>A0A1I8J552_9PLAT</name>
<organism evidence="1 2">
    <name type="scientific">Macrostomum lignano</name>
    <dbReference type="NCBI Taxonomy" id="282301"/>
    <lineage>
        <taxon>Eukaryota</taxon>
        <taxon>Metazoa</taxon>
        <taxon>Spiralia</taxon>
        <taxon>Lophotrochozoa</taxon>
        <taxon>Platyhelminthes</taxon>
        <taxon>Rhabditophora</taxon>
        <taxon>Macrostomorpha</taxon>
        <taxon>Macrostomida</taxon>
        <taxon>Macrostomidae</taxon>
        <taxon>Macrostomum</taxon>
    </lineage>
</organism>
<accession>A0A1I8J552</accession>
<sequence length="58" mass="6028">MRLIAQPSPVTTEAPATTTQTVLPVSARCPTSHLTAQLLQTTASPCSLTRTSLSCLCA</sequence>
<proteinExistence type="predicted"/>
<dbReference type="AlphaFoldDB" id="A0A1I8J552"/>
<evidence type="ECO:0000313" key="2">
    <source>
        <dbReference type="WBParaSite" id="maker-uti_cns_0045867-snap-gene-0.18-mRNA-1"/>
    </source>
</evidence>